<dbReference type="EMBL" id="JAGTJQ010000004">
    <property type="protein sequence ID" value="KAH7033018.1"/>
    <property type="molecule type" value="Genomic_DNA"/>
</dbReference>
<name>A0A9P8Y8N9_9PEZI</name>
<evidence type="ECO:0000313" key="1">
    <source>
        <dbReference type="EMBL" id="KAH7033018.1"/>
    </source>
</evidence>
<proteinExistence type="predicted"/>
<dbReference type="AlphaFoldDB" id="A0A9P8Y8N9"/>
<dbReference type="Proteomes" id="UP000756346">
    <property type="component" value="Unassembled WGS sequence"/>
</dbReference>
<protein>
    <submittedName>
        <fullName evidence="1">Uncharacterized protein</fullName>
    </submittedName>
</protein>
<dbReference type="RefSeq" id="XP_046013850.1">
    <property type="nucleotide sequence ID" value="XM_046156651.1"/>
</dbReference>
<comment type="caution">
    <text evidence="1">The sequence shown here is derived from an EMBL/GenBank/DDBJ whole genome shotgun (WGS) entry which is preliminary data.</text>
</comment>
<dbReference type="GeneID" id="70186197"/>
<gene>
    <name evidence="1" type="ORF">B0I36DRAFT_348143</name>
</gene>
<reference evidence="1" key="1">
    <citation type="journal article" date="2021" name="Nat. Commun.">
        <title>Genetic determinants of endophytism in the Arabidopsis root mycobiome.</title>
        <authorList>
            <person name="Mesny F."/>
            <person name="Miyauchi S."/>
            <person name="Thiergart T."/>
            <person name="Pickel B."/>
            <person name="Atanasova L."/>
            <person name="Karlsson M."/>
            <person name="Huettel B."/>
            <person name="Barry K.W."/>
            <person name="Haridas S."/>
            <person name="Chen C."/>
            <person name="Bauer D."/>
            <person name="Andreopoulos W."/>
            <person name="Pangilinan J."/>
            <person name="LaButti K."/>
            <person name="Riley R."/>
            <person name="Lipzen A."/>
            <person name="Clum A."/>
            <person name="Drula E."/>
            <person name="Henrissat B."/>
            <person name="Kohler A."/>
            <person name="Grigoriev I.V."/>
            <person name="Martin F.M."/>
            <person name="Hacquard S."/>
        </authorList>
    </citation>
    <scope>NUCLEOTIDE SEQUENCE</scope>
    <source>
        <strain evidence="1">MPI-CAGE-CH-0230</strain>
    </source>
</reference>
<keyword evidence="2" id="KW-1185">Reference proteome</keyword>
<sequence length="119" mass="12994">MWWSLYGREALLGVLQPARRPNPNRPEVLARALEPQRVEHRRPLTLGMEHAATTLSCSHHSGRTAPILDSACARPNSRPSAILAGRTHWCAGGGVEDAVSSADTGTAMAYQRERSRCIP</sequence>
<accession>A0A9P8Y8N9</accession>
<evidence type="ECO:0000313" key="2">
    <source>
        <dbReference type="Proteomes" id="UP000756346"/>
    </source>
</evidence>
<organism evidence="1 2">
    <name type="scientific">Microdochium trichocladiopsis</name>
    <dbReference type="NCBI Taxonomy" id="1682393"/>
    <lineage>
        <taxon>Eukaryota</taxon>
        <taxon>Fungi</taxon>
        <taxon>Dikarya</taxon>
        <taxon>Ascomycota</taxon>
        <taxon>Pezizomycotina</taxon>
        <taxon>Sordariomycetes</taxon>
        <taxon>Xylariomycetidae</taxon>
        <taxon>Xylariales</taxon>
        <taxon>Microdochiaceae</taxon>
        <taxon>Microdochium</taxon>
    </lineage>
</organism>